<dbReference type="EMBL" id="PYOU01000004">
    <property type="protein sequence ID" value="PSX11481.1"/>
    <property type="molecule type" value="Genomic_DNA"/>
</dbReference>
<name>A0A0D8R4D6_PHOAN</name>
<dbReference type="EMBL" id="PYOY01000003">
    <property type="protein sequence ID" value="PSX08166.1"/>
    <property type="molecule type" value="Genomic_DNA"/>
</dbReference>
<dbReference type="Proteomes" id="UP000240989">
    <property type="component" value="Unassembled WGS sequence"/>
</dbReference>
<keyword evidence="3" id="KW-1185">Reference proteome</keyword>
<dbReference type="GeneID" id="61228986"/>
<evidence type="ECO:0000313" key="2">
    <source>
        <dbReference type="EMBL" id="PSX11481.1"/>
    </source>
</evidence>
<dbReference type="AlphaFoldDB" id="A0A0D8R4D6"/>
<organism evidence="1 4">
    <name type="scientific">Photobacterium angustum</name>
    <dbReference type="NCBI Taxonomy" id="661"/>
    <lineage>
        <taxon>Bacteria</taxon>
        <taxon>Pseudomonadati</taxon>
        <taxon>Pseudomonadota</taxon>
        <taxon>Gammaproteobacteria</taxon>
        <taxon>Vibrionales</taxon>
        <taxon>Vibrionaceae</taxon>
        <taxon>Photobacterium</taxon>
    </lineage>
</organism>
<accession>A0A0D8R4D6</accession>
<comment type="caution">
    <text evidence="1">The sequence shown here is derived from an EMBL/GenBank/DDBJ whole genome shotgun (WGS) entry which is preliminary data.</text>
</comment>
<reference evidence="3 4" key="1">
    <citation type="submission" date="2018-01" db="EMBL/GenBank/DDBJ databases">
        <title>Whole genome sequencing of Histamine producing bacteria.</title>
        <authorList>
            <person name="Butler K."/>
        </authorList>
    </citation>
    <scope>NUCLEOTIDE SEQUENCE [LARGE SCALE GENOMIC DNA]</scope>
    <source>
        <strain evidence="1 4">A2-1</strain>
        <strain evidence="2 3">A6-1</strain>
    </source>
</reference>
<protein>
    <submittedName>
        <fullName evidence="1">Uncharacterized protein</fullName>
    </submittedName>
</protein>
<dbReference type="Proteomes" id="UP000241440">
    <property type="component" value="Unassembled WGS sequence"/>
</dbReference>
<evidence type="ECO:0000313" key="1">
    <source>
        <dbReference type="EMBL" id="PSX08166.1"/>
    </source>
</evidence>
<evidence type="ECO:0000313" key="3">
    <source>
        <dbReference type="Proteomes" id="UP000240989"/>
    </source>
</evidence>
<proteinExistence type="predicted"/>
<sequence>MYYVTAKNIFLSGWGRAGKFDCYVCIMCKTRHEASIVAVNARHRSDLQRVKIHSKVPLSLTEDTLKVGRHILTAYIVKVLDKTTEPKLFMPNYFQYRSKPKILKR</sequence>
<gene>
    <name evidence="2" type="ORF">C0W27_07150</name>
    <name evidence="1" type="ORF">C0W41_09160</name>
</gene>
<dbReference type="RefSeq" id="WP_045084167.1">
    <property type="nucleotide sequence ID" value="NZ_JZSN01000012.1"/>
</dbReference>
<evidence type="ECO:0000313" key="4">
    <source>
        <dbReference type="Proteomes" id="UP000241440"/>
    </source>
</evidence>